<evidence type="ECO:0000313" key="2">
    <source>
        <dbReference type="Proteomes" id="UP000642748"/>
    </source>
</evidence>
<sequence length="157" mass="17663">MIHEAKASGPYLTAALSARTTQVIPLLNTALHHTNDAITTLHPCYHQPTWPTGPLTNEHQARTIHTAITTYRRDTAQAGQWICLCPQADHRTLIRLATHWLTLWQHCVRYVTYPDRYSLRLTRRAAALVDDHAAWVITHDPAHLLGTHPTTSTGADQ</sequence>
<dbReference type="AlphaFoldDB" id="A0A8J3VW80"/>
<name>A0A8J3VW80_9ACTN</name>
<comment type="caution">
    <text evidence="1">The sequence shown here is derived from an EMBL/GenBank/DDBJ whole genome shotgun (WGS) entry which is preliminary data.</text>
</comment>
<dbReference type="Proteomes" id="UP000642748">
    <property type="component" value="Unassembled WGS sequence"/>
</dbReference>
<protein>
    <submittedName>
        <fullName evidence="1">Uncharacterized protein</fullName>
    </submittedName>
</protein>
<dbReference type="RefSeq" id="WP_203924101.1">
    <property type="nucleotide sequence ID" value="NZ_BONZ01000103.1"/>
</dbReference>
<dbReference type="EMBL" id="BONZ01000103">
    <property type="protein sequence ID" value="GIH20679.1"/>
    <property type="molecule type" value="Genomic_DNA"/>
</dbReference>
<organism evidence="1 2">
    <name type="scientific">Rugosimonospora africana</name>
    <dbReference type="NCBI Taxonomy" id="556532"/>
    <lineage>
        <taxon>Bacteria</taxon>
        <taxon>Bacillati</taxon>
        <taxon>Actinomycetota</taxon>
        <taxon>Actinomycetes</taxon>
        <taxon>Micromonosporales</taxon>
        <taxon>Micromonosporaceae</taxon>
        <taxon>Rugosimonospora</taxon>
    </lineage>
</organism>
<keyword evidence="2" id="KW-1185">Reference proteome</keyword>
<accession>A0A8J3VW80</accession>
<evidence type="ECO:0000313" key="1">
    <source>
        <dbReference type="EMBL" id="GIH20679.1"/>
    </source>
</evidence>
<gene>
    <name evidence="1" type="ORF">Raf01_88510</name>
</gene>
<proteinExistence type="predicted"/>
<reference evidence="1" key="1">
    <citation type="submission" date="2021-01" db="EMBL/GenBank/DDBJ databases">
        <title>Whole genome shotgun sequence of Rugosimonospora africana NBRC 104875.</title>
        <authorList>
            <person name="Komaki H."/>
            <person name="Tamura T."/>
        </authorList>
    </citation>
    <scope>NUCLEOTIDE SEQUENCE</scope>
    <source>
        <strain evidence="1">NBRC 104875</strain>
    </source>
</reference>